<evidence type="ECO:0000313" key="3">
    <source>
        <dbReference type="Proteomes" id="UP001500840"/>
    </source>
</evidence>
<name>A0ABP8MWT5_9BACT</name>
<dbReference type="Gene3D" id="3.40.50.410">
    <property type="entry name" value="von Willebrand factor, type A domain"/>
    <property type="match status" value="1"/>
</dbReference>
<comment type="caution">
    <text evidence="2">The sequence shown here is derived from an EMBL/GenBank/DDBJ whole genome shotgun (WGS) entry which is preliminary data.</text>
</comment>
<dbReference type="EMBL" id="BAABGA010000037">
    <property type="protein sequence ID" value="GAA4456344.1"/>
    <property type="molecule type" value="Genomic_DNA"/>
</dbReference>
<reference evidence="3" key="1">
    <citation type="journal article" date="2019" name="Int. J. Syst. Evol. Microbiol.">
        <title>The Global Catalogue of Microorganisms (GCM) 10K type strain sequencing project: providing services to taxonomists for standard genome sequencing and annotation.</title>
        <authorList>
            <consortium name="The Broad Institute Genomics Platform"/>
            <consortium name="The Broad Institute Genome Sequencing Center for Infectious Disease"/>
            <person name="Wu L."/>
            <person name="Ma J."/>
        </authorList>
    </citation>
    <scope>NUCLEOTIDE SEQUENCE [LARGE SCALE GENOMIC DNA]</scope>
    <source>
        <strain evidence="3">JCM 17759</strain>
    </source>
</reference>
<evidence type="ECO:0000313" key="2">
    <source>
        <dbReference type="EMBL" id="GAA4456344.1"/>
    </source>
</evidence>
<keyword evidence="1" id="KW-0175">Coiled coil</keyword>
<gene>
    <name evidence="2" type="ORF">GCM10023156_31520</name>
</gene>
<accession>A0ABP8MWT5</accession>
<keyword evidence="3" id="KW-1185">Reference proteome</keyword>
<proteinExistence type="predicted"/>
<dbReference type="SUPFAM" id="SSF53300">
    <property type="entry name" value="vWA-like"/>
    <property type="match status" value="1"/>
</dbReference>
<dbReference type="CDD" id="cd00198">
    <property type="entry name" value="vWFA"/>
    <property type="match status" value="1"/>
</dbReference>
<organism evidence="2 3">
    <name type="scientific">Novipirellula rosea</name>
    <dbReference type="NCBI Taxonomy" id="1031540"/>
    <lineage>
        <taxon>Bacteria</taxon>
        <taxon>Pseudomonadati</taxon>
        <taxon>Planctomycetota</taxon>
        <taxon>Planctomycetia</taxon>
        <taxon>Pirellulales</taxon>
        <taxon>Pirellulaceae</taxon>
        <taxon>Novipirellula</taxon>
    </lineage>
</organism>
<dbReference type="Proteomes" id="UP001500840">
    <property type="component" value="Unassembled WGS sequence"/>
</dbReference>
<dbReference type="InterPro" id="IPR036465">
    <property type="entry name" value="vWFA_dom_sf"/>
</dbReference>
<protein>
    <submittedName>
        <fullName evidence="2">VWA domain-containing protein</fullName>
    </submittedName>
</protein>
<sequence>MTGLKPVPQSFHPQEIRMDRRLGGVIHAYQKYDPTKFPSPTQPPPDLVSSAFEQALMYGNYHELTEEELARAIRLDPSQMAGLGPSLDMLRAILEERKRKILETYECDSVQKKARRAFQQSTKEVRLPKELDKFFRRAVVQEQPYLLESLWYQAGDDNNDTARSLLKVTQRMSDKHNIEELASKYHFTGIESMSVTKALEVKEELEKIDELLKQLEEAEKTAQIAIIDMEMLSEFTQPGDMQQLEEMRQQLENLAREQAERQGLEKDPNNKGGFRLTPKAYKIFQGRLLERIFSQLAPSRSGRHHGDVVGEGAVELQQTKPYEFGDSVANMDLPQTIINALLRHGDERPLRLHSDDIVVHKTRNHPKCATCVIMDMSGSMRYDGQYINVKRMALAMQGLIQSEYPGDFLRFIEMYTFAKLVSPGEIIELMPKNVTIHDPWVRLKADMSDKDISEQQVHPHFTNIQHSLKLARQNLVNSDTPNRQIVLITDGLPTAHFEDEWLYMLYPPDPMTEQATMREARLCQKEGITINIFLVPSWSQSEEDIRFAYRLAESTKGRVFFTSGRDLDRFVVWDYVQNRRDIIS</sequence>
<feature type="coiled-coil region" evidence="1">
    <location>
        <begin position="198"/>
        <end position="267"/>
    </location>
</feature>
<evidence type="ECO:0000256" key="1">
    <source>
        <dbReference type="SAM" id="Coils"/>
    </source>
</evidence>